<dbReference type="AlphaFoldDB" id="A0A0K8S9C3"/>
<dbReference type="EMBL" id="GBRD01016072">
    <property type="protein sequence ID" value="JAG49754.1"/>
    <property type="molecule type" value="Transcribed_RNA"/>
</dbReference>
<protein>
    <submittedName>
        <fullName evidence="2">Uncharacterized protein</fullName>
    </submittedName>
</protein>
<evidence type="ECO:0000313" key="2">
    <source>
        <dbReference type="EMBL" id="JAG49754.1"/>
    </source>
</evidence>
<sequence>MRRTHYLPVELARDSEAKCPQPHRDFSHGGRETPTPKAPPAPANGEGKGGGRGIEGEYPLHPPLTAPTNNSTSALSGYFKLLDPGTNTKVTVFYDYFADLGTSCKQGLGV</sequence>
<name>A0A0K8S9C3_LYGHE</name>
<evidence type="ECO:0000256" key="1">
    <source>
        <dbReference type="SAM" id="MobiDB-lite"/>
    </source>
</evidence>
<proteinExistence type="predicted"/>
<organism evidence="2">
    <name type="scientific">Lygus hesperus</name>
    <name type="common">Western plant bug</name>
    <dbReference type="NCBI Taxonomy" id="30085"/>
    <lineage>
        <taxon>Eukaryota</taxon>
        <taxon>Metazoa</taxon>
        <taxon>Ecdysozoa</taxon>
        <taxon>Arthropoda</taxon>
        <taxon>Hexapoda</taxon>
        <taxon>Insecta</taxon>
        <taxon>Pterygota</taxon>
        <taxon>Neoptera</taxon>
        <taxon>Paraneoptera</taxon>
        <taxon>Hemiptera</taxon>
        <taxon>Heteroptera</taxon>
        <taxon>Panheteroptera</taxon>
        <taxon>Cimicomorpha</taxon>
        <taxon>Miridae</taxon>
        <taxon>Mirini</taxon>
        <taxon>Lygus</taxon>
    </lineage>
</organism>
<feature type="compositionally biased region" description="Basic and acidic residues" evidence="1">
    <location>
        <begin position="11"/>
        <end position="31"/>
    </location>
</feature>
<reference evidence="2" key="1">
    <citation type="submission" date="2014-09" db="EMBL/GenBank/DDBJ databases">
        <authorList>
            <person name="Magalhaes I.L.F."/>
            <person name="Oliveira U."/>
            <person name="Santos F.R."/>
            <person name="Vidigal T.H.D.A."/>
            <person name="Brescovit A.D."/>
            <person name="Santos A.J."/>
        </authorList>
    </citation>
    <scope>NUCLEOTIDE SEQUENCE</scope>
</reference>
<feature type="region of interest" description="Disordered" evidence="1">
    <location>
        <begin position="1"/>
        <end position="69"/>
    </location>
</feature>
<accession>A0A0K8S9C3</accession>